<sequence>MDTNSNELEQYLMKLDSKGFKFKDDAISFIYFGKQLTGANDFLVSTAIEWTLKTQKSFDGSFYLSLLETLNANKISKKTEAVRLIEEIGLIKNNDQFSL</sequence>
<comment type="caution">
    <text evidence="1">The sequence shown here is derived from an EMBL/GenBank/DDBJ whole genome shotgun (WGS) entry which is preliminary data.</text>
</comment>
<dbReference type="InterPro" id="IPR046126">
    <property type="entry name" value="DUF6123"/>
</dbReference>
<protein>
    <submittedName>
        <fullName evidence="1">DUF6123 family protein</fullName>
    </submittedName>
</protein>
<dbReference type="EMBL" id="JBHSMC010000001">
    <property type="protein sequence ID" value="MFC5463334.1"/>
    <property type="molecule type" value="Genomic_DNA"/>
</dbReference>
<gene>
    <name evidence="1" type="ORF">ACFPM4_01060</name>
</gene>
<accession>A0ABW0LC20</accession>
<dbReference type="RefSeq" id="WP_318280848.1">
    <property type="nucleotide sequence ID" value="NZ_JBHSMC010000001.1"/>
</dbReference>
<dbReference type="Pfam" id="PF19618">
    <property type="entry name" value="DUF6123"/>
    <property type="match status" value="1"/>
</dbReference>
<dbReference type="Proteomes" id="UP001596147">
    <property type="component" value="Unassembled WGS sequence"/>
</dbReference>
<reference evidence="2" key="1">
    <citation type="journal article" date="2019" name="Int. J. Syst. Evol. Microbiol.">
        <title>The Global Catalogue of Microorganisms (GCM) 10K type strain sequencing project: providing services to taxonomists for standard genome sequencing and annotation.</title>
        <authorList>
            <consortium name="The Broad Institute Genomics Platform"/>
            <consortium name="The Broad Institute Genome Sequencing Center for Infectious Disease"/>
            <person name="Wu L."/>
            <person name="Ma J."/>
        </authorList>
    </citation>
    <scope>NUCLEOTIDE SEQUENCE [LARGE SCALE GENOMIC DNA]</scope>
    <source>
        <strain evidence="2">CGMCC 1.12237</strain>
    </source>
</reference>
<proteinExistence type="predicted"/>
<organism evidence="1 2">
    <name type="scientific">Lederbergia graminis</name>
    <dbReference type="NCBI Taxonomy" id="735518"/>
    <lineage>
        <taxon>Bacteria</taxon>
        <taxon>Bacillati</taxon>
        <taxon>Bacillota</taxon>
        <taxon>Bacilli</taxon>
        <taxon>Bacillales</taxon>
        <taxon>Bacillaceae</taxon>
        <taxon>Lederbergia</taxon>
    </lineage>
</organism>
<evidence type="ECO:0000313" key="2">
    <source>
        <dbReference type="Proteomes" id="UP001596147"/>
    </source>
</evidence>
<evidence type="ECO:0000313" key="1">
    <source>
        <dbReference type="EMBL" id="MFC5463334.1"/>
    </source>
</evidence>
<name>A0ABW0LC20_9BACI</name>
<keyword evidence="2" id="KW-1185">Reference proteome</keyword>